<reference evidence="8 9" key="1">
    <citation type="submission" date="2017-06" db="EMBL/GenBank/DDBJ databases">
        <title>Genome sequencing of cyanobaciteial culture collection at National Institute for Environmental Studies (NIES).</title>
        <authorList>
            <person name="Hirose Y."/>
            <person name="Shimura Y."/>
            <person name="Fujisawa T."/>
            <person name="Nakamura Y."/>
            <person name="Kawachi M."/>
        </authorList>
    </citation>
    <scope>NUCLEOTIDE SEQUENCE [LARGE SCALE GENOMIC DNA]</scope>
    <source>
        <strain evidence="8 9">NIES-4072</strain>
    </source>
</reference>
<dbReference type="Proteomes" id="UP000245124">
    <property type="component" value="Unassembled WGS sequence"/>
</dbReference>
<dbReference type="PANTHER" id="PTHR34697:SF2">
    <property type="entry name" value="PHOSPHATIDYLGLYCEROL LYSYLTRANSFERASE"/>
    <property type="match status" value="1"/>
</dbReference>
<dbReference type="RefSeq" id="WP_109007617.1">
    <property type="nucleotide sequence ID" value="NZ_BDUD01000001.1"/>
</dbReference>
<comment type="subcellular location">
    <subcellularLocation>
        <location evidence="1">Cell membrane</location>
        <topology evidence="1">Multi-pass membrane protein</topology>
    </subcellularLocation>
</comment>
<keyword evidence="4 6" id="KW-1133">Transmembrane helix</keyword>
<keyword evidence="3 6" id="KW-0812">Transmembrane</keyword>
<dbReference type="GO" id="GO:0016755">
    <property type="term" value="F:aminoacyltransferase activity"/>
    <property type="evidence" value="ECO:0007669"/>
    <property type="project" value="TreeGrafter"/>
</dbReference>
<sequence length="556" mass="63065">MTNNLKTQIGLWSAAFLTGLVGVVNLLSAVTPTLYGRNHWLKEFLPFEIRASGHIFAALTGFVLLALATNLLRRKRIAWLLTIGLLVISIFSHLLKGLDYEESLLSGVLLVQLILMRHFFTAQSDRPSIARGVRALIGALLFTLAYGTIGFYLLDGKFSENFNWREAIVQTLAMFFTEDNWGLQPKSKFGEFFANSIYVIAAVTITYAMVMLLQPVFWRNVATPNEQKRAKEIVEQYGCSSLAAFTLLNDKSYYFSPSGNSLIAYVPKGRGAIALGDPIGPIEDRKETIVAFSQFCQRNDWYPGFYQTLPDDVELYKSLGFKVLKIGEEAIVDLKSFTLQGKAGKNFRPSISRLTKLGYQIEFYQPPIANDLLHQLKSVSDEWLKMVQGSEKHFSLGWFDEAYLRECEIAVVHNPEGNISAFANILREYQLNEATIDMMRHRASIENGTMDFLFISLLQHFKEGGYDSFNFGLSALAGVGDNPESRRLEKILHYLYGHLNRFYNFKGLHAYREKFRPRWEPRYLVYPSLAALPDVVVALIRADSGDRLFDYFKPGA</sequence>
<keyword evidence="2" id="KW-1003">Cell membrane</keyword>
<dbReference type="GO" id="GO:0055091">
    <property type="term" value="P:phospholipid homeostasis"/>
    <property type="evidence" value="ECO:0007669"/>
    <property type="project" value="TreeGrafter"/>
</dbReference>
<feature type="transmembrane region" description="Helical" evidence="6">
    <location>
        <begin position="79"/>
        <end position="98"/>
    </location>
</feature>
<evidence type="ECO:0000256" key="1">
    <source>
        <dbReference type="ARBA" id="ARBA00004651"/>
    </source>
</evidence>
<dbReference type="InterPro" id="IPR016181">
    <property type="entry name" value="Acyl_CoA_acyltransferase"/>
</dbReference>
<keyword evidence="9" id="KW-1185">Reference proteome</keyword>
<feature type="transmembrane region" description="Helical" evidence="6">
    <location>
        <begin position="53"/>
        <end position="72"/>
    </location>
</feature>
<dbReference type="EMBL" id="BDUD01000001">
    <property type="protein sequence ID" value="GBG17414.1"/>
    <property type="molecule type" value="Genomic_DNA"/>
</dbReference>
<name>A0A2R5FP57_NOSCO</name>
<feature type="domain" description="Phosphatidylglycerol lysyltransferase C-terminal" evidence="7">
    <location>
        <begin position="232"/>
        <end position="526"/>
    </location>
</feature>
<dbReference type="AlphaFoldDB" id="A0A2R5FP57"/>
<dbReference type="SUPFAM" id="SSF55729">
    <property type="entry name" value="Acyl-CoA N-acyltransferases (Nat)"/>
    <property type="match status" value="1"/>
</dbReference>
<dbReference type="InterPro" id="IPR051211">
    <property type="entry name" value="PG_lysyltransferase"/>
</dbReference>
<evidence type="ECO:0000256" key="2">
    <source>
        <dbReference type="ARBA" id="ARBA00022475"/>
    </source>
</evidence>
<dbReference type="PANTHER" id="PTHR34697">
    <property type="entry name" value="PHOSPHATIDYLGLYCEROL LYSYLTRANSFERASE"/>
    <property type="match status" value="1"/>
</dbReference>
<evidence type="ECO:0000313" key="9">
    <source>
        <dbReference type="Proteomes" id="UP000245124"/>
    </source>
</evidence>
<keyword evidence="5 6" id="KW-0472">Membrane</keyword>
<evidence type="ECO:0000256" key="3">
    <source>
        <dbReference type="ARBA" id="ARBA00022692"/>
    </source>
</evidence>
<dbReference type="InterPro" id="IPR024320">
    <property type="entry name" value="LPG_synthase_C"/>
</dbReference>
<evidence type="ECO:0000256" key="6">
    <source>
        <dbReference type="SAM" id="Phobius"/>
    </source>
</evidence>
<feature type="transmembrane region" description="Helical" evidence="6">
    <location>
        <begin position="192"/>
        <end position="213"/>
    </location>
</feature>
<evidence type="ECO:0000256" key="4">
    <source>
        <dbReference type="ARBA" id="ARBA00022989"/>
    </source>
</evidence>
<dbReference type="Pfam" id="PF09924">
    <property type="entry name" value="LPG_synthase_C"/>
    <property type="match status" value="1"/>
</dbReference>
<feature type="transmembrane region" description="Helical" evidence="6">
    <location>
        <begin position="132"/>
        <end position="154"/>
    </location>
</feature>
<evidence type="ECO:0000313" key="8">
    <source>
        <dbReference type="EMBL" id="GBG17414.1"/>
    </source>
</evidence>
<protein>
    <recommendedName>
        <fullName evidence="7">Phosphatidylglycerol lysyltransferase C-terminal domain-containing protein</fullName>
    </recommendedName>
</protein>
<accession>A0A2R5FP57</accession>
<dbReference type="OrthoDB" id="145485at2"/>
<dbReference type="GO" id="GO:0005886">
    <property type="term" value="C:plasma membrane"/>
    <property type="evidence" value="ECO:0007669"/>
    <property type="project" value="UniProtKB-SubCell"/>
</dbReference>
<gene>
    <name evidence="8" type="ORF">NIES4072_10700</name>
</gene>
<evidence type="ECO:0000256" key="5">
    <source>
        <dbReference type="ARBA" id="ARBA00023136"/>
    </source>
</evidence>
<comment type="caution">
    <text evidence="8">The sequence shown here is derived from an EMBL/GenBank/DDBJ whole genome shotgun (WGS) entry which is preliminary data.</text>
</comment>
<evidence type="ECO:0000259" key="7">
    <source>
        <dbReference type="Pfam" id="PF09924"/>
    </source>
</evidence>
<proteinExistence type="predicted"/>
<organism evidence="8 9">
    <name type="scientific">Nostoc commune NIES-4072</name>
    <dbReference type="NCBI Taxonomy" id="2005467"/>
    <lineage>
        <taxon>Bacteria</taxon>
        <taxon>Bacillati</taxon>
        <taxon>Cyanobacteriota</taxon>
        <taxon>Cyanophyceae</taxon>
        <taxon>Nostocales</taxon>
        <taxon>Nostocaceae</taxon>
        <taxon>Nostoc</taxon>
    </lineage>
</organism>